<evidence type="ECO:0000256" key="3">
    <source>
        <dbReference type="ARBA" id="ARBA00022475"/>
    </source>
</evidence>
<dbReference type="InterPro" id="IPR010279">
    <property type="entry name" value="YqjD/ElaB"/>
</dbReference>
<evidence type="ECO:0000256" key="4">
    <source>
        <dbReference type="ARBA" id="ARBA00022519"/>
    </source>
</evidence>
<evidence type="ECO:0000256" key="7">
    <source>
        <dbReference type="ARBA" id="ARBA00023136"/>
    </source>
</evidence>
<dbReference type="Pfam" id="PF05957">
    <property type="entry name" value="DUF883"/>
    <property type="match status" value="1"/>
</dbReference>
<name>A0A4U0QS19_9NEIS</name>
<dbReference type="PANTHER" id="PTHR35893">
    <property type="entry name" value="INNER MEMBRANE PROTEIN-RELATED"/>
    <property type="match status" value="1"/>
</dbReference>
<keyword evidence="7 8" id="KW-0472">Membrane</keyword>
<keyword evidence="4" id="KW-0997">Cell inner membrane</keyword>
<dbReference type="Proteomes" id="UP000310016">
    <property type="component" value="Unassembled WGS sequence"/>
</dbReference>
<keyword evidence="12" id="KW-1185">Reference proteome</keyword>
<dbReference type="OrthoDB" id="9181874at2"/>
<evidence type="ECO:0000256" key="2">
    <source>
        <dbReference type="ARBA" id="ARBA00010423"/>
    </source>
</evidence>
<comment type="subcellular location">
    <subcellularLocation>
        <location evidence="1">Cell inner membrane</location>
        <topology evidence="1">Single-pass membrane protein</topology>
    </subcellularLocation>
</comment>
<gene>
    <name evidence="11" type="ORF">FAZ21_01745</name>
</gene>
<evidence type="ECO:0000256" key="1">
    <source>
        <dbReference type="ARBA" id="ARBA00004377"/>
    </source>
</evidence>
<dbReference type="InterPro" id="IPR043604">
    <property type="entry name" value="DUF883_N"/>
</dbReference>
<dbReference type="InterPro" id="IPR043605">
    <property type="entry name" value="DUF883_C"/>
</dbReference>
<evidence type="ECO:0000313" key="11">
    <source>
        <dbReference type="EMBL" id="TJZ79034.1"/>
    </source>
</evidence>
<protein>
    <submittedName>
        <fullName evidence="11">DUF883 domain-containing protein</fullName>
    </submittedName>
</protein>
<evidence type="ECO:0000256" key="6">
    <source>
        <dbReference type="ARBA" id="ARBA00022989"/>
    </source>
</evidence>
<organism evidence="11 12">
    <name type="scientific">Chitiniphilus eburneus</name>
    <dbReference type="NCBI Taxonomy" id="2571148"/>
    <lineage>
        <taxon>Bacteria</taxon>
        <taxon>Pseudomonadati</taxon>
        <taxon>Pseudomonadota</taxon>
        <taxon>Betaproteobacteria</taxon>
        <taxon>Neisseriales</taxon>
        <taxon>Chitinibacteraceae</taxon>
        <taxon>Chitiniphilus</taxon>
    </lineage>
</organism>
<evidence type="ECO:0000313" key="12">
    <source>
        <dbReference type="Proteomes" id="UP000310016"/>
    </source>
</evidence>
<dbReference type="PANTHER" id="PTHR35893:SF3">
    <property type="entry name" value="INNER MEMBRANE PROTEIN"/>
    <property type="match status" value="1"/>
</dbReference>
<feature type="domain" description="DUF883" evidence="9">
    <location>
        <begin position="10"/>
        <end position="59"/>
    </location>
</feature>
<feature type="domain" description="DUF883" evidence="10">
    <location>
        <begin position="74"/>
        <end position="103"/>
    </location>
</feature>
<keyword evidence="5 8" id="KW-0812">Transmembrane</keyword>
<proteinExistence type="inferred from homology"/>
<evidence type="ECO:0000256" key="8">
    <source>
        <dbReference type="SAM" id="Phobius"/>
    </source>
</evidence>
<dbReference type="EMBL" id="SUMF01000001">
    <property type="protein sequence ID" value="TJZ79034.1"/>
    <property type="molecule type" value="Genomic_DNA"/>
</dbReference>
<dbReference type="AlphaFoldDB" id="A0A4U0QS19"/>
<comment type="similarity">
    <text evidence="2">Belongs to the ElaB/YgaM/YqjD family.</text>
</comment>
<evidence type="ECO:0000256" key="5">
    <source>
        <dbReference type="ARBA" id="ARBA00022692"/>
    </source>
</evidence>
<evidence type="ECO:0000259" key="10">
    <source>
        <dbReference type="Pfam" id="PF19029"/>
    </source>
</evidence>
<dbReference type="GO" id="GO:0043022">
    <property type="term" value="F:ribosome binding"/>
    <property type="evidence" value="ECO:0007669"/>
    <property type="project" value="InterPro"/>
</dbReference>
<comment type="caution">
    <text evidence="11">The sequence shown here is derived from an EMBL/GenBank/DDBJ whole genome shotgun (WGS) entry which is preliminary data.</text>
</comment>
<dbReference type="GO" id="GO:0005886">
    <property type="term" value="C:plasma membrane"/>
    <property type="evidence" value="ECO:0007669"/>
    <property type="project" value="UniProtKB-SubCell"/>
</dbReference>
<reference evidence="11 12" key="1">
    <citation type="submission" date="2019-04" db="EMBL/GenBank/DDBJ databases">
        <title>Chitiniphilus eburnea sp. nov., a novel chitinolytic bacterium isolated from aquaculture sludge.</title>
        <authorList>
            <person name="Sheng M."/>
        </authorList>
    </citation>
    <scope>NUCLEOTIDE SEQUENCE [LARGE SCALE GENOMIC DNA]</scope>
    <source>
        <strain evidence="11 12">HX-2-15</strain>
    </source>
</reference>
<dbReference type="Pfam" id="PF19029">
    <property type="entry name" value="DUF883_C"/>
    <property type="match status" value="1"/>
</dbReference>
<accession>A0A4U0QS19</accession>
<keyword evidence="3" id="KW-1003">Cell membrane</keyword>
<dbReference type="RefSeq" id="WP_136771548.1">
    <property type="nucleotide sequence ID" value="NZ_CP156074.1"/>
</dbReference>
<sequence length="103" mass="11052">MSEKLKADQDELLDDLRTVISDTETMLKDVTQAGGAEAQALRDKIVANLSAAKTKLIEAEKLVADKARVAAKATDEYVHENPWTSVGVAAGVGFLLGLLVSRR</sequence>
<evidence type="ECO:0000259" key="9">
    <source>
        <dbReference type="Pfam" id="PF05957"/>
    </source>
</evidence>
<feature type="transmembrane region" description="Helical" evidence="8">
    <location>
        <begin position="82"/>
        <end position="100"/>
    </location>
</feature>
<keyword evidence="6 8" id="KW-1133">Transmembrane helix</keyword>